<gene>
    <name evidence="2" type="ORF">GCM10011579_071950</name>
</gene>
<feature type="compositionally biased region" description="Low complexity" evidence="1">
    <location>
        <begin position="31"/>
        <end position="46"/>
    </location>
</feature>
<organism evidence="2 3">
    <name type="scientific">Streptomyces albiflavescens</name>
    <dbReference type="NCBI Taxonomy" id="1623582"/>
    <lineage>
        <taxon>Bacteria</taxon>
        <taxon>Bacillati</taxon>
        <taxon>Actinomycetota</taxon>
        <taxon>Actinomycetes</taxon>
        <taxon>Kitasatosporales</taxon>
        <taxon>Streptomycetaceae</taxon>
        <taxon>Streptomyces</taxon>
    </lineage>
</organism>
<keyword evidence="3" id="KW-1185">Reference proteome</keyword>
<dbReference type="EMBL" id="BMMM01000016">
    <property type="protein sequence ID" value="GGN83319.1"/>
    <property type="molecule type" value="Genomic_DNA"/>
</dbReference>
<name>A0A917YBQ3_9ACTN</name>
<accession>A0A917YBQ3</accession>
<sequence>MNSAGAAISASSSQWTYTPYYNGVPAATSSYSSAGPVAGAPSAHAGTGLRPAAEPDLVPLKTDHRQ</sequence>
<evidence type="ECO:0000256" key="1">
    <source>
        <dbReference type="SAM" id="MobiDB-lite"/>
    </source>
</evidence>
<reference evidence="2 3" key="1">
    <citation type="journal article" date="2014" name="Int. J. Syst. Evol. Microbiol.">
        <title>Complete genome sequence of Corynebacterium casei LMG S-19264T (=DSM 44701T), isolated from a smear-ripened cheese.</title>
        <authorList>
            <consortium name="US DOE Joint Genome Institute (JGI-PGF)"/>
            <person name="Walter F."/>
            <person name="Albersmeier A."/>
            <person name="Kalinowski J."/>
            <person name="Ruckert C."/>
        </authorList>
    </citation>
    <scope>NUCLEOTIDE SEQUENCE [LARGE SCALE GENOMIC DNA]</scope>
    <source>
        <strain evidence="2 3">CGMCC 4.7111</strain>
    </source>
</reference>
<evidence type="ECO:0000313" key="3">
    <source>
        <dbReference type="Proteomes" id="UP000600365"/>
    </source>
</evidence>
<protein>
    <submittedName>
        <fullName evidence="2">Uncharacterized protein</fullName>
    </submittedName>
</protein>
<proteinExistence type="predicted"/>
<dbReference type="RefSeq" id="WP_189190287.1">
    <property type="nucleotide sequence ID" value="NZ_BMMM01000016.1"/>
</dbReference>
<feature type="region of interest" description="Disordered" evidence="1">
    <location>
        <begin position="31"/>
        <end position="66"/>
    </location>
</feature>
<comment type="caution">
    <text evidence="2">The sequence shown here is derived from an EMBL/GenBank/DDBJ whole genome shotgun (WGS) entry which is preliminary data.</text>
</comment>
<dbReference type="AlphaFoldDB" id="A0A917YBQ3"/>
<evidence type="ECO:0000313" key="2">
    <source>
        <dbReference type="EMBL" id="GGN83319.1"/>
    </source>
</evidence>
<dbReference type="Proteomes" id="UP000600365">
    <property type="component" value="Unassembled WGS sequence"/>
</dbReference>